<dbReference type="Pfam" id="PF07727">
    <property type="entry name" value="RVT_2"/>
    <property type="match status" value="1"/>
</dbReference>
<feature type="domain" description="Reverse transcriptase Ty1/copia-type" evidence="1">
    <location>
        <begin position="259"/>
        <end position="407"/>
    </location>
</feature>
<gene>
    <name evidence="3" type="ORF">OSB04_031849</name>
</gene>
<keyword evidence="4" id="KW-1185">Reference proteome</keyword>
<protein>
    <recommendedName>
        <fullName evidence="5">Reverse transcriptase Ty1/copia-type domain-containing protein</fullName>
    </recommendedName>
</protein>
<accession>A0AA38SNG5</accession>
<proteinExistence type="predicted"/>
<sequence length="415" mass="47059">MKLLKGNHTLVEASRTMLSALVLPLSLCAEAISIAYFSQNRSLMTPYDHLLHQRKPNIKYFHVLECFVLNDKKKKGRFSPKAEEAKFKGSSLISKAYRLFLLNSNYIIESANVSFDDSFQMTSKQFSLGLKHQTDNSSDSSLTNALKHLNGIRADPCTIGMVGQSSSKYDESSRGDSCNILGYSHIAEDKEKKILGRPDKDSQIIGDPFDGVKTKATTNFAYSQVLSVSLNQKGSLEALEDPDWVVAMQDELLQFKRNHTLVPLSEGMIAIGTKWVFRNRKDKYKVVVRNKDRLAAKGYCQEEGIDYEEAFSRVARLVAIQIFLAFVADEANGCEINLFKWQTPRRIICLTTTGFESTEYLNHVYFLDKALYGLKQAPKAWYERLSTFLISNHFERGTTHITLFYKKKKGSIDIC</sequence>
<organism evidence="3 4">
    <name type="scientific">Centaurea solstitialis</name>
    <name type="common">yellow star-thistle</name>
    <dbReference type="NCBI Taxonomy" id="347529"/>
    <lineage>
        <taxon>Eukaryota</taxon>
        <taxon>Viridiplantae</taxon>
        <taxon>Streptophyta</taxon>
        <taxon>Embryophyta</taxon>
        <taxon>Tracheophyta</taxon>
        <taxon>Spermatophyta</taxon>
        <taxon>Magnoliopsida</taxon>
        <taxon>eudicotyledons</taxon>
        <taxon>Gunneridae</taxon>
        <taxon>Pentapetalae</taxon>
        <taxon>asterids</taxon>
        <taxon>campanulids</taxon>
        <taxon>Asterales</taxon>
        <taxon>Asteraceae</taxon>
        <taxon>Carduoideae</taxon>
        <taxon>Cardueae</taxon>
        <taxon>Centaureinae</taxon>
        <taxon>Centaurea</taxon>
    </lineage>
</organism>
<feature type="domain" description="Retroviral polymerase SH3-like" evidence="2">
    <location>
        <begin position="65"/>
        <end position="118"/>
    </location>
</feature>
<evidence type="ECO:0000313" key="4">
    <source>
        <dbReference type="Proteomes" id="UP001172457"/>
    </source>
</evidence>
<evidence type="ECO:0000259" key="2">
    <source>
        <dbReference type="Pfam" id="PF25597"/>
    </source>
</evidence>
<evidence type="ECO:0000313" key="3">
    <source>
        <dbReference type="EMBL" id="KAJ9539116.1"/>
    </source>
</evidence>
<dbReference type="InterPro" id="IPR057670">
    <property type="entry name" value="SH3_retrovirus"/>
</dbReference>
<dbReference type="Pfam" id="PF25597">
    <property type="entry name" value="SH3_retrovirus"/>
    <property type="match status" value="1"/>
</dbReference>
<comment type="caution">
    <text evidence="3">The sequence shown here is derived from an EMBL/GenBank/DDBJ whole genome shotgun (WGS) entry which is preliminary data.</text>
</comment>
<evidence type="ECO:0008006" key="5">
    <source>
        <dbReference type="Google" id="ProtNLM"/>
    </source>
</evidence>
<name>A0AA38SNG5_9ASTR</name>
<dbReference type="EMBL" id="JARYMX010000008">
    <property type="protein sequence ID" value="KAJ9539116.1"/>
    <property type="molecule type" value="Genomic_DNA"/>
</dbReference>
<dbReference type="Proteomes" id="UP001172457">
    <property type="component" value="Chromosome 8"/>
</dbReference>
<reference evidence="3" key="1">
    <citation type="submission" date="2023-03" db="EMBL/GenBank/DDBJ databases">
        <title>Chromosome-scale reference genome and RAD-based genetic map of yellow starthistle (Centaurea solstitialis) reveal putative structural variation and QTLs associated with invader traits.</title>
        <authorList>
            <person name="Reatini B."/>
            <person name="Cang F.A."/>
            <person name="Jiang Q."/>
            <person name="Mckibben M.T.W."/>
            <person name="Barker M.S."/>
            <person name="Rieseberg L.H."/>
            <person name="Dlugosch K.M."/>
        </authorList>
    </citation>
    <scope>NUCLEOTIDE SEQUENCE</scope>
    <source>
        <strain evidence="3">CAN-66</strain>
        <tissue evidence="3">Leaf</tissue>
    </source>
</reference>
<evidence type="ECO:0000259" key="1">
    <source>
        <dbReference type="Pfam" id="PF07727"/>
    </source>
</evidence>
<dbReference type="AlphaFoldDB" id="A0AA38SNG5"/>
<dbReference type="InterPro" id="IPR013103">
    <property type="entry name" value="RVT_2"/>
</dbReference>